<dbReference type="InterPro" id="IPR034032">
    <property type="entry name" value="Zn_MMP-like_bac"/>
</dbReference>
<evidence type="ECO:0000313" key="4">
    <source>
        <dbReference type="EMBL" id="MTW31425.1"/>
    </source>
</evidence>
<keyword evidence="5" id="KW-1185">Reference proteome</keyword>
<dbReference type="Pfam" id="PF16313">
    <property type="entry name" value="DUF4953"/>
    <property type="match status" value="1"/>
</dbReference>
<feature type="domain" description="EcxA zinc-binding" evidence="2">
    <location>
        <begin position="484"/>
        <end position="799"/>
    </location>
</feature>
<dbReference type="InterPro" id="IPR032534">
    <property type="entry name" value="EcxA_zinc-bd"/>
</dbReference>
<dbReference type="SUPFAM" id="SSF55486">
    <property type="entry name" value="Metalloproteases ('zincins'), catalytic domain"/>
    <property type="match status" value="1"/>
</dbReference>
<dbReference type="EMBL" id="WNKW01000001">
    <property type="protein sequence ID" value="MTW31425.1"/>
    <property type="molecule type" value="Genomic_DNA"/>
</dbReference>
<evidence type="ECO:0000313" key="5">
    <source>
        <dbReference type="Proteomes" id="UP000735592"/>
    </source>
</evidence>
<dbReference type="Proteomes" id="UP000735592">
    <property type="component" value="Unassembled WGS sequence"/>
</dbReference>
<dbReference type="PANTHER" id="PTHR38478">
    <property type="entry name" value="PEPTIDASE M1A AND M12B"/>
    <property type="match status" value="1"/>
</dbReference>
<evidence type="ECO:0000256" key="1">
    <source>
        <dbReference type="SAM" id="SignalP"/>
    </source>
</evidence>
<dbReference type="RefSeq" id="WP_155432809.1">
    <property type="nucleotide sequence ID" value="NZ_JBHLXK010000001.1"/>
</dbReference>
<name>A0ABW9SI35_9BURK</name>
<evidence type="ECO:0000259" key="2">
    <source>
        <dbReference type="Pfam" id="PF16313"/>
    </source>
</evidence>
<gene>
    <name evidence="4" type="ORF">GM655_01140</name>
</gene>
<evidence type="ECO:0000259" key="3">
    <source>
        <dbReference type="Pfam" id="PF17148"/>
    </source>
</evidence>
<dbReference type="Gene3D" id="3.40.390.10">
    <property type="entry name" value="Collagenase (Catalytic Domain)"/>
    <property type="match status" value="1"/>
</dbReference>
<feature type="domain" description="DUF5117" evidence="3">
    <location>
        <begin position="122"/>
        <end position="329"/>
    </location>
</feature>
<dbReference type="Pfam" id="PF17148">
    <property type="entry name" value="DUF5117"/>
    <property type="match status" value="1"/>
</dbReference>
<keyword evidence="1" id="KW-0732">Signal</keyword>
<feature type="signal peptide" evidence="1">
    <location>
        <begin position="1"/>
        <end position="21"/>
    </location>
</feature>
<accession>A0ABW9SI35</accession>
<reference evidence="4 5" key="1">
    <citation type="submission" date="2019-11" db="EMBL/GenBank/DDBJ databases">
        <title>Type strains purchased from KCTC, JCM and DSMZ.</title>
        <authorList>
            <person name="Lu H."/>
        </authorList>
    </citation>
    <scope>NUCLEOTIDE SEQUENCE [LARGE SCALE GENOMIC DNA]</scope>
    <source>
        <strain evidence="4 5">DSM 103461</strain>
    </source>
</reference>
<protein>
    <submittedName>
        <fullName evidence="4">DUF5117 domain-containing protein</fullName>
    </submittedName>
</protein>
<comment type="caution">
    <text evidence="4">The sequence shown here is derived from an EMBL/GenBank/DDBJ whole genome shotgun (WGS) entry which is preliminary data.</text>
</comment>
<dbReference type="InterPro" id="IPR024079">
    <property type="entry name" value="MetalloPept_cat_dom_sf"/>
</dbReference>
<sequence>MFVVNSLRAAVLLTLGASALAQEPVHPQPAPVPHAPEAQVAPAVAPAASATPAAMPVALQTPPGARPFADIVRGAAHVPGFLGLYQKEEKVWIELRPDQFDRPLFMSVNTPNGIGERGIYGGQMGMSQVVVFHRVGPLVQLIAKNTAYGAKAGTPQALAVAQAYSDSLLAIAPVISGPHPQNGAILIEASTLLFGDMAAYGTKLESAFRLPYSVDARNSSFQSVRSDDSMTGLQVQAHYLVPRLPAAPATAAAAAAAQASGYAPPTTLPDARSLFLGFYYNFMPLPAQPMAGRPADERIGHFVRTSHDFSDDIKPTTALHLVERWRLEKLDPALPLSAPKQPIVYWIDANVPHKYRESVRQGVLAWNAAFEKIGFKDAIVVRQQSETDRFDTMDARHASVRWFFGNDVGFSLGPRQVDPRSGEILDADIAVSDVFARGARRQIASAALAAPEDRCQYQDGVTTELEFAMGLLSARSETDMAGPEAEALAQAYVRAVVMHEIGHTLGLRHNFRASTVYSLKQLQDPEFTRQHGMAGSVMDYTPFNLALKGETQGEYVPSALGPYDYWAIEYAYKPIEAAQEKEELARIAARSGEPELSFGSDLEAGGFNADPEVNSYDLGSDPLAYVQRRLAMSRELWDRLERRTLKPGESFDSLRRSFENGYQQYARTLPLAVKYIGGVSYVHDHAGTGRAAFTPVPLARQRAALQMITGSLFKADSLHFSPALVSRLTPEPFEMTARPDVSVAARVLALQTAALDQLMADAVATRLTDSLEKLDDKRQVLSLDELYGSLQNAIWSELKSGKEITAARRNLQREHLKRLCAGLLRSPTPTLADARSLQRQYALQLQRDLRAAQNRNHRSKTSREVQAHLAEAYETLSQTLKAPLLRVGT</sequence>
<dbReference type="PANTHER" id="PTHR38478:SF1">
    <property type="entry name" value="ZINC DEPENDENT METALLOPROTEASE DOMAIN LIPOPROTEIN"/>
    <property type="match status" value="1"/>
</dbReference>
<proteinExistence type="predicted"/>
<organism evidence="4 5">
    <name type="scientific">Pseudoduganella danionis</name>
    <dbReference type="NCBI Taxonomy" id="1890295"/>
    <lineage>
        <taxon>Bacteria</taxon>
        <taxon>Pseudomonadati</taxon>
        <taxon>Pseudomonadota</taxon>
        <taxon>Betaproteobacteria</taxon>
        <taxon>Burkholderiales</taxon>
        <taxon>Oxalobacteraceae</taxon>
        <taxon>Telluria group</taxon>
        <taxon>Pseudoduganella</taxon>
    </lineage>
</organism>
<feature type="chain" id="PRO_5045538783" evidence="1">
    <location>
        <begin position="22"/>
        <end position="889"/>
    </location>
</feature>
<dbReference type="CDD" id="cd04276">
    <property type="entry name" value="ZnMc_MMP_like_2"/>
    <property type="match status" value="1"/>
</dbReference>
<dbReference type="InterPro" id="IPR033413">
    <property type="entry name" value="DUF5117"/>
</dbReference>